<reference evidence="8" key="1">
    <citation type="submission" date="2017-12" db="EMBL/GenBank/DDBJ databases">
        <authorList>
            <person name="Thomas-White K."/>
            <person name="Wolfe A.J."/>
        </authorList>
    </citation>
    <scope>NUCLEOTIDE SEQUENCE</scope>
    <source>
        <strain evidence="8">UMB0763</strain>
    </source>
</reference>
<dbReference type="PANTHER" id="PTHR42718">
    <property type="entry name" value="MAJOR FACILITATOR SUPERFAMILY MULTIDRUG TRANSPORTER MFSC"/>
    <property type="match status" value="1"/>
</dbReference>
<gene>
    <name evidence="8" type="ORF">CYJ47_02900</name>
</gene>
<feature type="transmembrane region" description="Helical" evidence="6">
    <location>
        <begin position="37"/>
        <end position="59"/>
    </location>
</feature>
<evidence type="ECO:0000313" key="8">
    <source>
        <dbReference type="EMBL" id="WOT02738.1"/>
    </source>
</evidence>
<dbReference type="InterPro" id="IPR036259">
    <property type="entry name" value="MFS_trans_sf"/>
</dbReference>
<dbReference type="PANTHER" id="PTHR42718:SF9">
    <property type="entry name" value="MAJOR FACILITATOR SUPERFAMILY MULTIDRUG TRANSPORTER MFSC"/>
    <property type="match status" value="1"/>
</dbReference>
<dbReference type="InterPro" id="IPR011701">
    <property type="entry name" value="MFS"/>
</dbReference>
<dbReference type="SUPFAM" id="SSF103473">
    <property type="entry name" value="MFS general substrate transporter"/>
    <property type="match status" value="1"/>
</dbReference>
<feature type="transmembrane region" description="Helical" evidence="6">
    <location>
        <begin position="122"/>
        <end position="139"/>
    </location>
</feature>
<dbReference type="GO" id="GO:0022857">
    <property type="term" value="F:transmembrane transporter activity"/>
    <property type="evidence" value="ECO:0007669"/>
    <property type="project" value="InterPro"/>
</dbReference>
<feature type="transmembrane region" description="Helical" evidence="6">
    <location>
        <begin position="96"/>
        <end position="115"/>
    </location>
</feature>
<dbReference type="Pfam" id="PF07690">
    <property type="entry name" value="MFS_1"/>
    <property type="match status" value="1"/>
</dbReference>
<accession>A0AAF0YX19</accession>
<evidence type="ECO:0000256" key="6">
    <source>
        <dbReference type="SAM" id="Phobius"/>
    </source>
</evidence>
<evidence type="ECO:0000256" key="3">
    <source>
        <dbReference type="ARBA" id="ARBA00022692"/>
    </source>
</evidence>
<feature type="transmembrane region" description="Helical" evidence="6">
    <location>
        <begin position="209"/>
        <end position="230"/>
    </location>
</feature>
<keyword evidence="3 6" id="KW-0812">Transmembrane</keyword>
<keyword evidence="2" id="KW-0813">Transport</keyword>
<organism evidence="8 9">
    <name type="scientific">Corynebacterium pyruviciproducens</name>
    <dbReference type="NCBI Taxonomy" id="598660"/>
    <lineage>
        <taxon>Bacteria</taxon>
        <taxon>Bacillati</taxon>
        <taxon>Actinomycetota</taxon>
        <taxon>Actinomycetes</taxon>
        <taxon>Mycobacteriales</taxon>
        <taxon>Corynebacteriaceae</taxon>
        <taxon>Corynebacterium</taxon>
    </lineage>
</organism>
<feature type="transmembrane region" description="Helical" evidence="6">
    <location>
        <begin position="151"/>
        <end position="172"/>
    </location>
</feature>
<dbReference type="EMBL" id="CP136958">
    <property type="protein sequence ID" value="WOT02738.1"/>
    <property type="molecule type" value="Genomic_DNA"/>
</dbReference>
<feature type="transmembrane region" description="Helical" evidence="6">
    <location>
        <begin position="282"/>
        <end position="306"/>
    </location>
</feature>
<dbReference type="Proteomes" id="UP000234560">
    <property type="component" value="Chromosome"/>
</dbReference>
<dbReference type="PRINTS" id="PR01036">
    <property type="entry name" value="TCRTETB"/>
</dbReference>
<evidence type="ECO:0000256" key="5">
    <source>
        <dbReference type="ARBA" id="ARBA00023136"/>
    </source>
</evidence>
<keyword evidence="5 6" id="KW-0472">Membrane</keyword>
<dbReference type="KEGG" id="cpyr:CYJ47_02900"/>
<sequence>MLAALYAVSFVAAFNENIVNVALIDIMDAFGVTALTAQWRVTGYMSVTTLIVTLSAFLYRRLGARLLFIVASAFLIVGFIGAMVSTTFWMLLMLRLIQSVGTGVFIPTMMSTVLAVAPRAKLGTYLCVGGMMITLGPAFGPVVSGLMVSAWGWRTIFVPTLVAILLTAAVGLRYVSDPEPRSPMLLDALPVALISLGLVGLIYGLSVLLVSPLVALGFLVVAFVVLYVFVRRQFRVTSPLLDLRPMLSSDFWPATILVIVAMMTTFSLSVLLPLHFQGVHGFGPLAAGALLILPILCNALTSLSAAGSWINAGRGRCCFWALRRSPSGRWRSASPRLMCPRWAY</sequence>
<comment type="subcellular location">
    <subcellularLocation>
        <location evidence="1">Cell membrane</location>
        <topology evidence="1">Multi-pass membrane protein</topology>
    </subcellularLocation>
</comment>
<evidence type="ECO:0000259" key="7">
    <source>
        <dbReference type="PROSITE" id="PS50850"/>
    </source>
</evidence>
<feature type="transmembrane region" description="Helical" evidence="6">
    <location>
        <begin position="66"/>
        <end position="90"/>
    </location>
</feature>
<feature type="transmembrane region" description="Helical" evidence="6">
    <location>
        <begin position="184"/>
        <end position="203"/>
    </location>
</feature>
<evidence type="ECO:0000313" key="9">
    <source>
        <dbReference type="Proteomes" id="UP000234560"/>
    </source>
</evidence>
<dbReference type="RefSeq" id="WP_101679476.1">
    <property type="nucleotide sequence ID" value="NZ_CP136958.1"/>
</dbReference>
<dbReference type="Gene3D" id="1.20.1720.10">
    <property type="entry name" value="Multidrug resistance protein D"/>
    <property type="match status" value="1"/>
</dbReference>
<dbReference type="InterPro" id="IPR020846">
    <property type="entry name" value="MFS_dom"/>
</dbReference>
<name>A0AAF0YX19_9CORY</name>
<evidence type="ECO:0000256" key="1">
    <source>
        <dbReference type="ARBA" id="ARBA00004651"/>
    </source>
</evidence>
<dbReference type="AlphaFoldDB" id="A0AAF0YX19"/>
<evidence type="ECO:0000256" key="2">
    <source>
        <dbReference type="ARBA" id="ARBA00022448"/>
    </source>
</evidence>
<reference evidence="8" key="2">
    <citation type="submission" date="2023-10" db="EMBL/GenBank/DDBJ databases">
        <authorList>
            <person name="Choi B."/>
        </authorList>
    </citation>
    <scope>NUCLEOTIDE SEQUENCE</scope>
    <source>
        <strain evidence="8">UMB0763</strain>
    </source>
</reference>
<feature type="domain" description="Major facilitator superfamily (MFS) profile" evidence="7">
    <location>
        <begin position="1"/>
        <end position="344"/>
    </location>
</feature>
<feature type="transmembrane region" description="Helical" evidence="6">
    <location>
        <begin position="251"/>
        <end position="276"/>
    </location>
</feature>
<proteinExistence type="predicted"/>
<dbReference type="GO" id="GO:0005886">
    <property type="term" value="C:plasma membrane"/>
    <property type="evidence" value="ECO:0007669"/>
    <property type="project" value="UniProtKB-SubCell"/>
</dbReference>
<keyword evidence="4 6" id="KW-1133">Transmembrane helix</keyword>
<dbReference type="PROSITE" id="PS50850">
    <property type="entry name" value="MFS"/>
    <property type="match status" value="1"/>
</dbReference>
<protein>
    <submittedName>
        <fullName evidence="8">MFS transporter</fullName>
    </submittedName>
</protein>
<evidence type="ECO:0000256" key="4">
    <source>
        <dbReference type="ARBA" id="ARBA00022989"/>
    </source>
</evidence>